<sequence length="80" mass="9277">MEVTIRLSINFKVLITKNLLKKNSSLLNHYKLPSPLSHSYLFISADGSHHFYAQEFQDSHLQNKRFQIRSHKNPLQAAGQ</sequence>
<organism evidence="1 2">
    <name type="scientific">Chryseobacterium lathyri</name>
    <dbReference type="NCBI Taxonomy" id="395933"/>
    <lineage>
        <taxon>Bacteria</taxon>
        <taxon>Pseudomonadati</taxon>
        <taxon>Bacteroidota</taxon>
        <taxon>Flavobacteriia</taxon>
        <taxon>Flavobacteriales</taxon>
        <taxon>Weeksellaceae</taxon>
        <taxon>Chryseobacterium group</taxon>
        <taxon>Chryseobacterium</taxon>
    </lineage>
</organism>
<dbReference type="AlphaFoldDB" id="A0A511YF18"/>
<evidence type="ECO:0000313" key="2">
    <source>
        <dbReference type="Proteomes" id="UP000321150"/>
    </source>
</evidence>
<accession>A0A511YF18</accession>
<evidence type="ECO:0000313" key="1">
    <source>
        <dbReference type="EMBL" id="GEN73790.1"/>
    </source>
</evidence>
<name>A0A511YF18_9FLAO</name>
<dbReference type="Proteomes" id="UP000321150">
    <property type="component" value="Unassembled WGS sequence"/>
</dbReference>
<proteinExistence type="predicted"/>
<dbReference type="EMBL" id="BJYI01000020">
    <property type="protein sequence ID" value="GEN73790.1"/>
    <property type="molecule type" value="Genomic_DNA"/>
</dbReference>
<gene>
    <name evidence="1" type="ORF">CLA01_38620</name>
</gene>
<protein>
    <submittedName>
        <fullName evidence="1">Uncharacterized protein</fullName>
    </submittedName>
</protein>
<reference evidence="1 2" key="1">
    <citation type="submission" date="2019-07" db="EMBL/GenBank/DDBJ databases">
        <title>Whole genome shotgun sequence of Chryseobacterium lathyri NBRC 105250.</title>
        <authorList>
            <person name="Hosoyama A."/>
            <person name="Uohara A."/>
            <person name="Ohji S."/>
            <person name="Ichikawa N."/>
        </authorList>
    </citation>
    <scope>NUCLEOTIDE SEQUENCE [LARGE SCALE GENOMIC DNA]</scope>
    <source>
        <strain evidence="1 2">NBRC 105250</strain>
    </source>
</reference>
<comment type="caution">
    <text evidence="1">The sequence shown here is derived from an EMBL/GenBank/DDBJ whole genome shotgun (WGS) entry which is preliminary data.</text>
</comment>